<keyword evidence="2" id="KW-1185">Reference proteome</keyword>
<evidence type="ECO:0000313" key="2">
    <source>
        <dbReference type="Proteomes" id="UP000265520"/>
    </source>
</evidence>
<organism evidence="1 2">
    <name type="scientific">Trifolium medium</name>
    <dbReference type="NCBI Taxonomy" id="97028"/>
    <lineage>
        <taxon>Eukaryota</taxon>
        <taxon>Viridiplantae</taxon>
        <taxon>Streptophyta</taxon>
        <taxon>Embryophyta</taxon>
        <taxon>Tracheophyta</taxon>
        <taxon>Spermatophyta</taxon>
        <taxon>Magnoliopsida</taxon>
        <taxon>eudicotyledons</taxon>
        <taxon>Gunneridae</taxon>
        <taxon>Pentapetalae</taxon>
        <taxon>rosids</taxon>
        <taxon>fabids</taxon>
        <taxon>Fabales</taxon>
        <taxon>Fabaceae</taxon>
        <taxon>Papilionoideae</taxon>
        <taxon>50 kb inversion clade</taxon>
        <taxon>NPAAA clade</taxon>
        <taxon>Hologalegina</taxon>
        <taxon>IRL clade</taxon>
        <taxon>Trifolieae</taxon>
        <taxon>Trifolium</taxon>
    </lineage>
</organism>
<reference evidence="1 2" key="1">
    <citation type="journal article" date="2018" name="Front. Plant Sci.">
        <title>Red Clover (Trifolium pratense) and Zigzag Clover (T. medium) - A Picture of Genomic Similarities and Differences.</title>
        <authorList>
            <person name="Dluhosova J."/>
            <person name="Istvanek J."/>
            <person name="Nedelnik J."/>
            <person name="Repkova J."/>
        </authorList>
    </citation>
    <scope>NUCLEOTIDE SEQUENCE [LARGE SCALE GENOMIC DNA]</scope>
    <source>
        <strain evidence="2">cv. 10/8</strain>
        <tissue evidence="1">Leaf</tissue>
    </source>
</reference>
<protein>
    <recommendedName>
        <fullName evidence="3">Gag-pol polyprotein</fullName>
    </recommendedName>
</protein>
<dbReference type="AlphaFoldDB" id="A0A392PVV3"/>
<sequence>MKYPLDDGRVGMVRGDQALGRQCYESSLKIKCNQTPVEQMHIAEAGSREASMAETTDLDPREEFQDRRVSPMEELESIQIGEAAHQTTSLGTHLGEEEKEKIIAILKKNVDLFAWKPLDMPGIDESIIAHKLAISPNSKPV</sequence>
<accession>A0A392PVV3</accession>
<comment type="caution">
    <text evidence="1">The sequence shown here is derived from an EMBL/GenBank/DDBJ whole genome shotgun (WGS) entry which is preliminary data.</text>
</comment>
<evidence type="ECO:0008006" key="3">
    <source>
        <dbReference type="Google" id="ProtNLM"/>
    </source>
</evidence>
<name>A0A392PVV3_9FABA</name>
<dbReference type="Proteomes" id="UP000265520">
    <property type="component" value="Unassembled WGS sequence"/>
</dbReference>
<evidence type="ECO:0000313" key="1">
    <source>
        <dbReference type="EMBL" id="MCI16201.1"/>
    </source>
</evidence>
<proteinExistence type="predicted"/>
<dbReference type="EMBL" id="LXQA010099834">
    <property type="protein sequence ID" value="MCI16201.1"/>
    <property type="molecule type" value="Genomic_DNA"/>
</dbReference>